<dbReference type="PANTHER" id="PTHR47203">
    <property type="match status" value="1"/>
</dbReference>
<dbReference type="GO" id="GO:0140097">
    <property type="term" value="F:catalytic activity, acting on DNA"/>
    <property type="evidence" value="ECO:0007669"/>
    <property type="project" value="UniProtKB-ARBA"/>
</dbReference>
<sequence length="320" mass="34952">MGLSRKTSFSHGIEVKQGRKTKVTRTVSKSKAVRAAAPKQRQAPKGAPRADRAGGGNSAAGSPFVGFARPTPADVTALHRVLAAVFGERRPIKSGKKRDILGTVVGTILSQNTTNTNSHAAYTNLTSAFKTWDKVRLAKPSAIEAAIRCGGLAPKKTKWIQHICRTLYKERGETSLEYLRNESKESVHALLERFTGVGKKTVAIINLFDVGHPDMAVDTHVFRYAEQLGWVPSADERAAHNAKAKSAKERWPVVTRDTAYAHLDAVFPDRLKYSMHLILTDTTGGLPTVCTARDTLSFDGKGAYINDQPLREVVRLQGLK</sequence>
<dbReference type="Gene3D" id="1.10.340.30">
    <property type="entry name" value="Hypothetical protein, domain 2"/>
    <property type="match status" value="1"/>
</dbReference>
<dbReference type="InterPro" id="IPR023170">
    <property type="entry name" value="HhH_base_excis_C"/>
</dbReference>
<reference evidence="3" key="1">
    <citation type="submission" date="2021-01" db="EMBL/GenBank/DDBJ databases">
        <authorList>
            <person name="Corre E."/>
            <person name="Pelletier E."/>
            <person name="Niang G."/>
            <person name="Scheremetjew M."/>
            <person name="Finn R."/>
            <person name="Kale V."/>
            <person name="Holt S."/>
            <person name="Cochrane G."/>
            <person name="Meng A."/>
            <person name="Brown T."/>
            <person name="Cohen L."/>
        </authorList>
    </citation>
    <scope>NUCLEOTIDE SEQUENCE</scope>
    <source>
        <strain evidence="3">RCC3387</strain>
    </source>
</reference>
<evidence type="ECO:0000259" key="2">
    <source>
        <dbReference type="SMART" id="SM00478"/>
    </source>
</evidence>
<evidence type="ECO:0000256" key="1">
    <source>
        <dbReference type="SAM" id="MobiDB-lite"/>
    </source>
</evidence>
<dbReference type="PANTHER" id="PTHR47203:SF1">
    <property type="entry name" value="HYPOTHETICAL BASE EXCISION DNA REPAIR PROTEIN (EUROFUNG)"/>
    <property type="match status" value="1"/>
</dbReference>
<organism evidence="3">
    <name type="scientific">Zooxanthella nutricula</name>
    <dbReference type="NCBI Taxonomy" id="1333877"/>
    <lineage>
        <taxon>Eukaryota</taxon>
        <taxon>Sar</taxon>
        <taxon>Alveolata</taxon>
        <taxon>Dinophyceae</taxon>
        <taxon>Peridiniales</taxon>
        <taxon>Peridiniales incertae sedis</taxon>
        <taxon>Zooxanthella</taxon>
    </lineage>
</organism>
<proteinExistence type="predicted"/>
<feature type="domain" description="HhH-GPD" evidence="2">
    <location>
        <begin position="109"/>
        <end position="268"/>
    </location>
</feature>
<dbReference type="SMART" id="SM00478">
    <property type="entry name" value="ENDO3c"/>
    <property type="match status" value="1"/>
</dbReference>
<evidence type="ECO:0000313" key="3">
    <source>
        <dbReference type="EMBL" id="CAD9646859.1"/>
    </source>
</evidence>
<dbReference type="GO" id="GO:0006284">
    <property type="term" value="P:base-excision repair"/>
    <property type="evidence" value="ECO:0007669"/>
    <property type="project" value="InterPro"/>
</dbReference>
<dbReference type="EMBL" id="HBGW01102365">
    <property type="protein sequence ID" value="CAD9646859.1"/>
    <property type="molecule type" value="Transcribed_RNA"/>
</dbReference>
<name>A0A7S2VS36_9DINO</name>
<dbReference type="GO" id="GO:0016787">
    <property type="term" value="F:hydrolase activity"/>
    <property type="evidence" value="ECO:0007669"/>
    <property type="project" value="UniProtKB-ARBA"/>
</dbReference>
<dbReference type="SUPFAM" id="SSF48150">
    <property type="entry name" value="DNA-glycosylase"/>
    <property type="match status" value="1"/>
</dbReference>
<dbReference type="CDD" id="cd00056">
    <property type="entry name" value="ENDO3c"/>
    <property type="match status" value="1"/>
</dbReference>
<dbReference type="Pfam" id="PF00730">
    <property type="entry name" value="HhH-GPD"/>
    <property type="match status" value="1"/>
</dbReference>
<dbReference type="InterPro" id="IPR003265">
    <property type="entry name" value="HhH-GPD_domain"/>
</dbReference>
<dbReference type="Gene3D" id="1.10.1670.10">
    <property type="entry name" value="Helix-hairpin-Helix base-excision DNA repair enzymes (C-terminal)"/>
    <property type="match status" value="1"/>
</dbReference>
<protein>
    <recommendedName>
        <fullName evidence="2">HhH-GPD domain-containing protein</fullName>
    </recommendedName>
</protein>
<dbReference type="InterPro" id="IPR011257">
    <property type="entry name" value="DNA_glycosylase"/>
</dbReference>
<gene>
    <name evidence="3" type="ORF">BRAN1462_LOCUS64681</name>
</gene>
<dbReference type="AlphaFoldDB" id="A0A7S2VS36"/>
<accession>A0A7S2VS36</accession>
<feature type="compositionally biased region" description="Polar residues" evidence="1">
    <location>
        <begin position="1"/>
        <end position="10"/>
    </location>
</feature>
<feature type="region of interest" description="Disordered" evidence="1">
    <location>
        <begin position="1"/>
        <end position="65"/>
    </location>
</feature>